<dbReference type="InterPro" id="IPR043169">
    <property type="entry name" value="PMM_cap"/>
</dbReference>
<evidence type="ECO:0000256" key="2">
    <source>
        <dbReference type="ARBA" id="ARBA00022723"/>
    </source>
</evidence>
<evidence type="ECO:0000256" key="3">
    <source>
        <dbReference type="ARBA" id="ARBA00022842"/>
    </source>
</evidence>
<dbReference type="InterPro" id="IPR036412">
    <property type="entry name" value="HAD-like_sf"/>
</dbReference>
<proteinExistence type="predicted"/>
<keyword evidence="3" id="KW-0460">Magnesium</keyword>
<reference evidence="4" key="1">
    <citation type="submission" date="2019-08" db="EMBL/GenBank/DDBJ databases">
        <authorList>
            <person name="Kucharzyk K."/>
            <person name="Murdoch R.W."/>
            <person name="Higgins S."/>
            <person name="Loffler F."/>
        </authorList>
    </citation>
    <scope>NUCLEOTIDE SEQUENCE</scope>
</reference>
<organism evidence="4">
    <name type="scientific">bioreactor metagenome</name>
    <dbReference type="NCBI Taxonomy" id="1076179"/>
    <lineage>
        <taxon>unclassified sequences</taxon>
        <taxon>metagenomes</taxon>
        <taxon>ecological metagenomes</taxon>
    </lineage>
</organism>
<dbReference type="GO" id="GO:0004615">
    <property type="term" value="F:phosphomannomutase activity"/>
    <property type="evidence" value="ECO:0007669"/>
    <property type="project" value="InterPro"/>
</dbReference>
<dbReference type="SUPFAM" id="SSF56784">
    <property type="entry name" value="HAD-like"/>
    <property type="match status" value="1"/>
</dbReference>
<dbReference type="Pfam" id="PF03332">
    <property type="entry name" value="PMM"/>
    <property type="match status" value="1"/>
</dbReference>
<dbReference type="GO" id="GO:0009298">
    <property type="term" value="P:GDP-mannose biosynthetic process"/>
    <property type="evidence" value="ECO:0007669"/>
    <property type="project" value="InterPro"/>
</dbReference>
<dbReference type="AlphaFoldDB" id="A0A645JM10"/>
<keyword evidence="1" id="KW-0963">Cytoplasm</keyword>
<evidence type="ECO:0000313" key="4">
    <source>
        <dbReference type="EMBL" id="MPN64322.1"/>
    </source>
</evidence>
<gene>
    <name evidence="4" type="ORF">SDC9_212094</name>
</gene>
<name>A0A645JM10_9ZZZZ</name>
<protein>
    <submittedName>
        <fullName evidence="4">Uncharacterized protein</fullName>
    </submittedName>
</protein>
<dbReference type="EMBL" id="VSSQ01145024">
    <property type="protein sequence ID" value="MPN64322.1"/>
    <property type="molecule type" value="Genomic_DNA"/>
</dbReference>
<accession>A0A645JM10</accession>
<dbReference type="InterPro" id="IPR005002">
    <property type="entry name" value="PMM"/>
</dbReference>
<sequence length="118" mass="13238">MVTIPLLGTAADIRDKLAFDPTREKRRSMYPYVTSSFPEYTVFVGGSSSFDLVPAPFDKCFALEKYCGVHGIDLCEVVFFGDDWEPGGGDRQVYTSGIRFVIVDDYRAFGRAVNFLLE</sequence>
<comment type="caution">
    <text evidence="4">The sequence shown here is derived from an EMBL/GenBank/DDBJ whole genome shotgun (WGS) entry which is preliminary data.</text>
</comment>
<dbReference type="GO" id="GO:0046872">
    <property type="term" value="F:metal ion binding"/>
    <property type="evidence" value="ECO:0007669"/>
    <property type="project" value="UniProtKB-KW"/>
</dbReference>
<evidence type="ECO:0000256" key="1">
    <source>
        <dbReference type="ARBA" id="ARBA00022490"/>
    </source>
</evidence>
<dbReference type="Gene3D" id="3.30.1240.20">
    <property type="match status" value="1"/>
</dbReference>
<keyword evidence="2" id="KW-0479">Metal-binding</keyword>